<dbReference type="eggNOG" id="COG0451">
    <property type="taxonomic scope" value="Bacteria"/>
</dbReference>
<dbReference type="InterPro" id="IPR036291">
    <property type="entry name" value="NAD(P)-bd_dom_sf"/>
</dbReference>
<dbReference type="SUPFAM" id="SSF51735">
    <property type="entry name" value="NAD(P)-binding Rossmann-fold domains"/>
    <property type="match status" value="1"/>
</dbReference>
<dbReference type="PANTHER" id="PTHR48079:SF6">
    <property type="entry name" value="NAD(P)-BINDING DOMAIN-CONTAINING PROTEIN-RELATED"/>
    <property type="match status" value="1"/>
</dbReference>
<proteinExistence type="predicted"/>
<name>B4D114_9BACT</name>
<dbReference type="FunCoup" id="B4D114">
    <property type="interactions" value="229"/>
</dbReference>
<dbReference type="AlphaFoldDB" id="B4D114"/>
<dbReference type="GO" id="GO:0004029">
    <property type="term" value="F:aldehyde dehydrogenase (NAD+) activity"/>
    <property type="evidence" value="ECO:0007669"/>
    <property type="project" value="TreeGrafter"/>
</dbReference>
<dbReference type="Gene3D" id="3.40.50.720">
    <property type="entry name" value="NAD(P)-binding Rossmann-like Domain"/>
    <property type="match status" value="1"/>
</dbReference>
<dbReference type="PANTHER" id="PTHR48079">
    <property type="entry name" value="PROTEIN YEEZ"/>
    <property type="match status" value="1"/>
</dbReference>
<evidence type="ECO:0000313" key="1">
    <source>
        <dbReference type="EMBL" id="EDY20026.1"/>
    </source>
</evidence>
<accession>B4D114</accession>
<dbReference type="InterPro" id="IPR051783">
    <property type="entry name" value="NAD(P)-dependent_oxidoreduct"/>
</dbReference>
<dbReference type="Proteomes" id="UP000005824">
    <property type="component" value="Unassembled WGS sequence"/>
</dbReference>
<reference evidence="1 2" key="1">
    <citation type="journal article" date="2011" name="J. Bacteriol.">
        <title>Genome sequence of Chthoniobacter flavus Ellin428, an aerobic heterotrophic soil bacterium.</title>
        <authorList>
            <person name="Kant R."/>
            <person name="van Passel M.W."/>
            <person name="Palva A."/>
            <person name="Lucas S."/>
            <person name="Lapidus A."/>
            <person name="Glavina Del Rio T."/>
            <person name="Dalin E."/>
            <person name="Tice H."/>
            <person name="Bruce D."/>
            <person name="Goodwin L."/>
            <person name="Pitluck S."/>
            <person name="Larimer F.W."/>
            <person name="Land M.L."/>
            <person name="Hauser L."/>
            <person name="Sangwan P."/>
            <person name="de Vos W.M."/>
            <person name="Janssen P.H."/>
            <person name="Smidt H."/>
        </authorList>
    </citation>
    <scope>NUCLEOTIDE SEQUENCE [LARGE SCALE GENOMIC DNA]</scope>
    <source>
        <strain evidence="1 2">Ellin428</strain>
    </source>
</reference>
<dbReference type="STRING" id="497964.CfE428DRAFT_2615"/>
<dbReference type="EMBL" id="ABVL01000006">
    <property type="protein sequence ID" value="EDY20026.1"/>
    <property type="molecule type" value="Genomic_DNA"/>
</dbReference>
<comment type="caution">
    <text evidence="1">The sequence shown here is derived from an EMBL/GenBank/DDBJ whole genome shotgun (WGS) entry which is preliminary data.</text>
</comment>
<protein>
    <submittedName>
        <fullName evidence="1">ActC family protein</fullName>
    </submittedName>
</protein>
<organism evidence="1 2">
    <name type="scientific">Chthoniobacter flavus Ellin428</name>
    <dbReference type="NCBI Taxonomy" id="497964"/>
    <lineage>
        <taxon>Bacteria</taxon>
        <taxon>Pseudomonadati</taxon>
        <taxon>Verrucomicrobiota</taxon>
        <taxon>Spartobacteria</taxon>
        <taxon>Chthoniobacterales</taxon>
        <taxon>Chthoniobacteraceae</taxon>
        <taxon>Chthoniobacter</taxon>
    </lineage>
</organism>
<dbReference type="GO" id="GO:0005737">
    <property type="term" value="C:cytoplasm"/>
    <property type="evidence" value="ECO:0007669"/>
    <property type="project" value="TreeGrafter"/>
</dbReference>
<dbReference type="InParanoid" id="B4D114"/>
<sequence length="217" mass="23751" precursor="true">MPSCIAPVRDAAAPRNTAGYLEGSRNLSAVFAPAPLLFTSSTSVYAQTDGEWVTEESPAEPARETGRLLRETEELVVAQNGIVVRLAGIYGPGRSVLLRKFFDGTAIIEGDGAKWINQAHRDDIASAIVHLIETRARGVFNVNDDQPLAQRDLYAWLAERFAQPLPPSGPIDLNRKRGWTNKRVSNAKLRALGWTPRFPSFFDAVASDPALVQNARV</sequence>
<evidence type="ECO:0000313" key="2">
    <source>
        <dbReference type="Proteomes" id="UP000005824"/>
    </source>
</evidence>
<keyword evidence="2" id="KW-1185">Reference proteome</keyword>
<gene>
    <name evidence="1" type="ORF">CfE428DRAFT_2615</name>
</gene>